<dbReference type="InterPro" id="IPR013517">
    <property type="entry name" value="FG-GAP"/>
</dbReference>
<evidence type="ECO:0000313" key="3">
    <source>
        <dbReference type="EMBL" id="MFM0642371.1"/>
    </source>
</evidence>
<dbReference type="Gene3D" id="2.130.10.130">
    <property type="entry name" value="Integrin alpha, N-terminal"/>
    <property type="match status" value="1"/>
</dbReference>
<evidence type="ECO:0000313" key="4">
    <source>
        <dbReference type="Proteomes" id="UP001629432"/>
    </source>
</evidence>
<reference evidence="3 4" key="1">
    <citation type="journal article" date="2024" name="Chem. Sci.">
        <title>Discovery of megapolipeptins by genome mining of a Burkholderiales bacteria collection.</title>
        <authorList>
            <person name="Paulo B.S."/>
            <person name="Recchia M.J.J."/>
            <person name="Lee S."/>
            <person name="Fergusson C.H."/>
            <person name="Romanowski S.B."/>
            <person name="Hernandez A."/>
            <person name="Krull N."/>
            <person name="Liu D.Y."/>
            <person name="Cavanagh H."/>
            <person name="Bos A."/>
            <person name="Gray C.A."/>
            <person name="Murphy B.T."/>
            <person name="Linington R.G."/>
            <person name="Eustaquio A.S."/>
        </authorList>
    </citation>
    <scope>NUCLEOTIDE SEQUENCE [LARGE SCALE GENOMIC DNA]</scope>
    <source>
        <strain evidence="3 4">RL17-338-BIC-A</strain>
    </source>
</reference>
<accession>A0ABW9E5N9</accession>
<feature type="signal peptide" evidence="2">
    <location>
        <begin position="1"/>
        <end position="22"/>
    </location>
</feature>
<keyword evidence="4" id="KW-1185">Reference proteome</keyword>
<dbReference type="InterPro" id="IPR028994">
    <property type="entry name" value="Integrin_alpha_N"/>
</dbReference>
<evidence type="ECO:0000256" key="2">
    <source>
        <dbReference type="SAM" id="SignalP"/>
    </source>
</evidence>
<proteinExistence type="predicted"/>
<dbReference type="PANTHER" id="PTHR46580">
    <property type="entry name" value="SENSOR KINASE-RELATED"/>
    <property type="match status" value="1"/>
</dbReference>
<keyword evidence="1 2" id="KW-0732">Signal</keyword>
<evidence type="ECO:0000256" key="1">
    <source>
        <dbReference type="ARBA" id="ARBA00022729"/>
    </source>
</evidence>
<gene>
    <name evidence="3" type="ORF">PQQ63_37445</name>
</gene>
<dbReference type="SUPFAM" id="SSF55486">
    <property type="entry name" value="Metalloproteases ('zincins'), catalytic domain"/>
    <property type="match status" value="1"/>
</dbReference>
<organism evidence="3 4">
    <name type="scientific">Paraburkholderia metrosideri</name>
    <dbReference type="NCBI Taxonomy" id="580937"/>
    <lineage>
        <taxon>Bacteria</taxon>
        <taxon>Pseudomonadati</taxon>
        <taxon>Pseudomonadota</taxon>
        <taxon>Betaproteobacteria</taxon>
        <taxon>Burkholderiales</taxon>
        <taxon>Burkholderiaceae</taxon>
        <taxon>Paraburkholderia</taxon>
    </lineage>
</organism>
<dbReference type="Pfam" id="PF13517">
    <property type="entry name" value="FG-GAP_3"/>
    <property type="match status" value="2"/>
</dbReference>
<dbReference type="Pfam" id="PF13583">
    <property type="entry name" value="Reprolysin_4"/>
    <property type="match status" value="1"/>
</dbReference>
<sequence length="748" mass="79460">MKRLIAVLVSLVSLAVSGTAFGTPALFKSIDTGNSSTSNTSNTRELAKSTTRSYSVELNKDAIAAAVKEGGMWIDLPNGQRLLARTDHQERRGDGNITWVGKVSMKGGERSVVITTGPDAVFGSLVSSDGSLLELISSKGMARLVDRDPKFAVQDTSDGVVSTRAKAAPTQAQTMRAQHALAAAASGSEAVVDLLLGYTSGLVARYGSDAAAVTRLNYLVSITNQAYQDSQVNSRLRLVGTKRVDYPDTNSNSQVLDALEDTSGNSTLQVLRDGRRDTGADLVSLVRPFLTPEDGNCGLATINGSNLSPFTPADASGGYSAVSDGTDDNSGYYCNNYTLAHELGHNMGLVHNIENSSTPGAFPYAYGWRMTLPQGGSFFTIMAYGASGQKLVPYFADPNIMLCNGNPCGDATQADQTRALNQTMPVVADFNAAFDPLIDLNGDGTADLVMQSDGGVAYDLLRSSGDPSFGTPLTAIAGEHIAAVGDLSGHHRSDLVWTNQKDALLFWMNNGDATFVATKGPDYPAGWMLVGAADVNGDGKADLLWINTFTSELRYWLMDGPKKTGEKTFSIPPGNYIAAVGDFSGDGNMDLALTDSAHNLDIWANDGKGNFTRNRADGYPADWTLVGSGDINNDGNADLVFINNGTNELTYWLMDGVHRIGSNTIAGMPAGYRVVAVDRFAGATVSILWTSNARDLYLWSNDGNGNFQSRQLTYVFPTGKGSYYKTYPKGWSVVSGAPTQLQPSTGGE</sequence>
<dbReference type="EMBL" id="JAQQCF010000068">
    <property type="protein sequence ID" value="MFM0642371.1"/>
    <property type="molecule type" value="Genomic_DNA"/>
</dbReference>
<protein>
    <submittedName>
        <fullName evidence="3">FG-GAP-like repeat-containing protein</fullName>
    </submittedName>
</protein>
<dbReference type="InterPro" id="IPR024079">
    <property type="entry name" value="MetalloPept_cat_dom_sf"/>
</dbReference>
<comment type="caution">
    <text evidence="3">The sequence shown here is derived from an EMBL/GenBank/DDBJ whole genome shotgun (WGS) entry which is preliminary data.</text>
</comment>
<feature type="chain" id="PRO_5046127990" evidence="2">
    <location>
        <begin position="23"/>
        <end position="748"/>
    </location>
</feature>
<dbReference type="SUPFAM" id="SSF69318">
    <property type="entry name" value="Integrin alpha N-terminal domain"/>
    <property type="match status" value="1"/>
</dbReference>
<name>A0ABW9E5N9_9BURK</name>
<dbReference type="Gene3D" id="3.40.390.10">
    <property type="entry name" value="Collagenase (Catalytic Domain)"/>
    <property type="match status" value="1"/>
</dbReference>
<dbReference type="Proteomes" id="UP001629432">
    <property type="component" value="Unassembled WGS sequence"/>
</dbReference>
<dbReference type="RefSeq" id="WP_408340979.1">
    <property type="nucleotide sequence ID" value="NZ_JAQQCF010000068.1"/>
</dbReference>